<proteinExistence type="predicted"/>
<sequence length="41" mass="4827">MYSSISGEFLVFDELQVLNCKRLEFAAEKFRVSFLMVGHRK</sequence>
<protein>
    <submittedName>
        <fullName evidence="1">Uncharacterized protein</fullName>
    </submittedName>
</protein>
<accession>A0A6J4GPL7</accession>
<dbReference type="Proteomes" id="UP000479938">
    <property type="component" value="Unassembled WGS sequence"/>
</dbReference>
<evidence type="ECO:0000313" key="1">
    <source>
        <dbReference type="EMBL" id="CAA9200060.1"/>
    </source>
</evidence>
<keyword evidence="2" id="KW-1185">Reference proteome</keyword>
<reference evidence="1 2" key="1">
    <citation type="submission" date="2020-02" db="EMBL/GenBank/DDBJ databases">
        <authorList>
            <person name="Criscuolo A."/>
        </authorList>
    </citation>
    <scope>NUCLEOTIDE SEQUENCE [LARGE SCALE GENOMIC DNA]</scope>
    <source>
        <strain evidence="1">CIP105534</strain>
    </source>
</reference>
<dbReference type="AlphaFoldDB" id="A0A6J4GPL7"/>
<name>A0A6J4GPL7_9FLAO</name>
<evidence type="ECO:0000313" key="2">
    <source>
        <dbReference type="Proteomes" id="UP000479938"/>
    </source>
</evidence>
<dbReference type="EMBL" id="CADCSU010000107">
    <property type="protein sequence ID" value="CAA9200060.1"/>
    <property type="molecule type" value="Genomic_DNA"/>
</dbReference>
<gene>
    <name evidence="1" type="ORF">FLA105534_02951</name>
</gene>
<organism evidence="1 2">
    <name type="scientific">Flavobacterium bizetiae</name>
    <dbReference type="NCBI Taxonomy" id="2704140"/>
    <lineage>
        <taxon>Bacteria</taxon>
        <taxon>Pseudomonadati</taxon>
        <taxon>Bacteroidota</taxon>
        <taxon>Flavobacteriia</taxon>
        <taxon>Flavobacteriales</taxon>
        <taxon>Flavobacteriaceae</taxon>
        <taxon>Flavobacterium</taxon>
    </lineage>
</organism>
<dbReference type="RefSeq" id="WP_262889165.1">
    <property type="nucleotide sequence ID" value="NZ_CADCSU010000107.1"/>
</dbReference>